<dbReference type="EMBL" id="FQZQ01000002">
    <property type="protein sequence ID" value="SHI58662.1"/>
    <property type="molecule type" value="Genomic_DNA"/>
</dbReference>
<dbReference type="InterPro" id="IPR018060">
    <property type="entry name" value="HTH_AraC"/>
</dbReference>
<dbReference type="Gene3D" id="1.10.10.60">
    <property type="entry name" value="Homeodomain-like"/>
    <property type="match status" value="1"/>
</dbReference>
<reference evidence="6" key="1">
    <citation type="submission" date="2016-11" db="EMBL/GenBank/DDBJ databases">
        <authorList>
            <person name="Varghese N."/>
            <person name="Submissions S."/>
        </authorList>
    </citation>
    <scope>NUCLEOTIDE SEQUENCE [LARGE SCALE GENOMIC DNA]</scope>
    <source>
        <strain evidence="6">DSM 100564</strain>
    </source>
</reference>
<dbReference type="PROSITE" id="PS00041">
    <property type="entry name" value="HTH_ARAC_FAMILY_1"/>
    <property type="match status" value="1"/>
</dbReference>
<evidence type="ECO:0000256" key="2">
    <source>
        <dbReference type="ARBA" id="ARBA00023125"/>
    </source>
</evidence>
<dbReference type="Pfam" id="PF12833">
    <property type="entry name" value="HTH_18"/>
    <property type="match status" value="1"/>
</dbReference>
<dbReference type="PANTHER" id="PTHR43280:SF2">
    <property type="entry name" value="HTH-TYPE TRANSCRIPTIONAL REGULATOR EXSA"/>
    <property type="match status" value="1"/>
</dbReference>
<dbReference type="InterPro" id="IPR029062">
    <property type="entry name" value="Class_I_gatase-like"/>
</dbReference>
<dbReference type="OrthoDB" id="9793400at2"/>
<dbReference type="SMART" id="SM00342">
    <property type="entry name" value="HTH_ARAC"/>
    <property type="match status" value="1"/>
</dbReference>
<keyword evidence="6" id="KW-1185">Reference proteome</keyword>
<keyword evidence="2" id="KW-0238">DNA-binding</keyword>
<dbReference type="SUPFAM" id="SSF46689">
    <property type="entry name" value="Homeodomain-like"/>
    <property type="match status" value="2"/>
</dbReference>
<evidence type="ECO:0000313" key="5">
    <source>
        <dbReference type="EMBL" id="SHI58662.1"/>
    </source>
</evidence>
<evidence type="ECO:0000259" key="4">
    <source>
        <dbReference type="PROSITE" id="PS01124"/>
    </source>
</evidence>
<evidence type="ECO:0000256" key="3">
    <source>
        <dbReference type="ARBA" id="ARBA00023163"/>
    </source>
</evidence>
<evidence type="ECO:0000256" key="1">
    <source>
        <dbReference type="ARBA" id="ARBA00023015"/>
    </source>
</evidence>
<dbReference type="InterPro" id="IPR009057">
    <property type="entry name" value="Homeodomain-like_sf"/>
</dbReference>
<feature type="domain" description="HTH araC/xylS-type" evidence="4">
    <location>
        <begin position="209"/>
        <end position="307"/>
    </location>
</feature>
<gene>
    <name evidence="5" type="ORF">SAMN05444000_10231</name>
</gene>
<organism evidence="5 6">
    <name type="scientific">Shimia gijangensis</name>
    <dbReference type="NCBI Taxonomy" id="1470563"/>
    <lineage>
        <taxon>Bacteria</taxon>
        <taxon>Pseudomonadati</taxon>
        <taxon>Pseudomonadota</taxon>
        <taxon>Alphaproteobacteria</taxon>
        <taxon>Rhodobacterales</taxon>
        <taxon>Roseobacteraceae</taxon>
    </lineage>
</organism>
<evidence type="ECO:0000313" key="6">
    <source>
        <dbReference type="Proteomes" id="UP000183982"/>
    </source>
</evidence>
<dbReference type="GO" id="GO:0043565">
    <property type="term" value="F:sequence-specific DNA binding"/>
    <property type="evidence" value="ECO:0007669"/>
    <property type="project" value="InterPro"/>
</dbReference>
<dbReference type="Proteomes" id="UP000183982">
    <property type="component" value="Unassembled WGS sequence"/>
</dbReference>
<sequence length="318" mass="34463">MVFEVFVQAGFSEFELSSVLTTLKFANKVCAAPAFSWRIVSDTPGLVNGACGTIARAAPAVFDHELADFLVITGGEKCNSQGWLARVRAMQRLKRPVVIFSDAATAYVRSLGGSQGPTATHWSDVCILKEEGYFPHLTTSYSMPANGVTTSAGFSFTMELVLDLISDLLDPGQLTELGSHLLFETLRDGAAEQPKGVGFLGNLFEPSIEQSIRIMEENLADPLPIPDISDRVGISVRQLERLFKTKLDTSPGKYYKHLRVKRAHILVTGTKLSLVEIALANGFGSAATLSNAYRSEFGMSPSAARARRRSLPKGSRSS</sequence>
<dbReference type="RefSeq" id="WP_083599199.1">
    <property type="nucleotide sequence ID" value="NZ_FQZQ01000002.1"/>
</dbReference>
<dbReference type="PROSITE" id="PS01124">
    <property type="entry name" value="HTH_ARAC_FAMILY_2"/>
    <property type="match status" value="1"/>
</dbReference>
<name>A0A1M6CCC3_9RHOB</name>
<dbReference type="AlphaFoldDB" id="A0A1M6CCC3"/>
<accession>A0A1M6CCC3</accession>
<protein>
    <submittedName>
        <fullName evidence="5">Transcriptional regulator, AraC family</fullName>
    </submittedName>
</protein>
<dbReference type="InterPro" id="IPR018062">
    <property type="entry name" value="HTH_AraC-typ_CS"/>
</dbReference>
<keyword evidence="1" id="KW-0805">Transcription regulation</keyword>
<keyword evidence="3" id="KW-0804">Transcription</keyword>
<dbReference type="SUPFAM" id="SSF52317">
    <property type="entry name" value="Class I glutamine amidotransferase-like"/>
    <property type="match status" value="1"/>
</dbReference>
<dbReference type="GO" id="GO:0003700">
    <property type="term" value="F:DNA-binding transcription factor activity"/>
    <property type="evidence" value="ECO:0007669"/>
    <property type="project" value="InterPro"/>
</dbReference>
<proteinExistence type="predicted"/>
<dbReference type="PANTHER" id="PTHR43280">
    <property type="entry name" value="ARAC-FAMILY TRANSCRIPTIONAL REGULATOR"/>
    <property type="match status" value="1"/>
</dbReference>
<dbReference type="STRING" id="1470563.SAMN05444000_10231"/>
<dbReference type="Gene3D" id="3.40.50.880">
    <property type="match status" value="1"/>
</dbReference>